<dbReference type="Proteomes" id="UP000312032">
    <property type="component" value="Unassembled WGS sequence"/>
</dbReference>
<feature type="region of interest" description="Disordered" evidence="1">
    <location>
        <begin position="159"/>
        <end position="191"/>
    </location>
</feature>
<keyword evidence="2" id="KW-0812">Transmembrane</keyword>
<evidence type="ECO:0000256" key="2">
    <source>
        <dbReference type="SAM" id="Phobius"/>
    </source>
</evidence>
<protein>
    <submittedName>
        <fullName evidence="3">Type VII secretion-associated protein</fullName>
    </submittedName>
</protein>
<dbReference type="InterPro" id="IPR023840">
    <property type="entry name" value="T7SS_Rv3446c"/>
</dbReference>
<dbReference type="RefSeq" id="WP_139465365.1">
    <property type="nucleotide sequence ID" value="NZ_VDHJ01000005.1"/>
</dbReference>
<reference evidence="3 4" key="1">
    <citation type="submission" date="2019-06" db="EMBL/GenBank/DDBJ databases">
        <authorList>
            <person name="Li J."/>
        </authorList>
    </citation>
    <scope>NUCLEOTIDE SEQUENCE [LARGE SCALE GENOMIC DNA]</scope>
    <source>
        <strain evidence="3 4">LMG 28165</strain>
    </source>
</reference>
<accession>A0A5C4U5I4</accession>
<comment type="caution">
    <text evidence="3">The sequence shown here is derived from an EMBL/GenBank/DDBJ whole genome shotgun (WGS) entry which is preliminary data.</text>
</comment>
<organism evidence="3 4">
    <name type="scientific">Corynebacterium tapiri</name>
    <dbReference type="NCBI Taxonomy" id="1448266"/>
    <lineage>
        <taxon>Bacteria</taxon>
        <taxon>Bacillati</taxon>
        <taxon>Actinomycetota</taxon>
        <taxon>Actinomycetes</taxon>
        <taxon>Mycobacteriales</taxon>
        <taxon>Corynebacteriaceae</taxon>
        <taxon>Corynebacterium</taxon>
    </lineage>
</organism>
<feature type="compositionally biased region" description="Low complexity" evidence="1">
    <location>
        <begin position="159"/>
        <end position="190"/>
    </location>
</feature>
<gene>
    <name evidence="3" type="ORF">FHE74_04790</name>
</gene>
<keyword evidence="2" id="KW-1133">Transmembrane helix</keyword>
<keyword evidence="2" id="KW-0472">Membrane</keyword>
<dbReference type="AlphaFoldDB" id="A0A5C4U5I4"/>
<evidence type="ECO:0000313" key="3">
    <source>
        <dbReference type="EMBL" id="TNL98520.1"/>
    </source>
</evidence>
<evidence type="ECO:0000256" key="1">
    <source>
        <dbReference type="SAM" id="MobiDB-lite"/>
    </source>
</evidence>
<feature type="transmembrane region" description="Helical" evidence="2">
    <location>
        <begin position="133"/>
        <end position="154"/>
    </location>
</feature>
<name>A0A5C4U5I4_9CORY</name>
<dbReference type="NCBIfam" id="TIGR03931">
    <property type="entry name" value="T7SS_Rv3446c"/>
    <property type="match status" value="1"/>
</dbReference>
<dbReference type="OrthoDB" id="4428093at2"/>
<feature type="region of interest" description="Disordered" evidence="1">
    <location>
        <begin position="99"/>
        <end position="125"/>
    </location>
</feature>
<proteinExistence type="predicted"/>
<keyword evidence="4" id="KW-1185">Reference proteome</keyword>
<sequence>MTQRLSPPPTTHKPQVSVTVFDTATVFDGVDPTDVVYRYDLPGTGVEEGWARSAVVDQIRALSAEHWPEVEVLIDAPASTADSLIGLLTAKGISARLAEQDEPSLPAEEESAAPPSGGKHRWRGRSQTLPRGVMIAGVGVLVALGCAAAGWAALSGRGETVQETAPPTSSSTVASSTTRAAAPTTTTPSAVDVAGHGFRVTLPPGFTLEPGDGTVEARGQDPNMVIHLAVDDVFGLDGDAIAKEVERLVESDPQLESYRFQEPRAHYLERPGDGSQVRWTTWVEGDKQLSVGCHFRTPPTVSQHATCSMAVDSVKLEQPG</sequence>
<evidence type="ECO:0000313" key="4">
    <source>
        <dbReference type="Proteomes" id="UP000312032"/>
    </source>
</evidence>
<dbReference type="EMBL" id="VDHJ01000005">
    <property type="protein sequence ID" value="TNL98520.1"/>
    <property type="molecule type" value="Genomic_DNA"/>
</dbReference>